<reference evidence="7 8" key="1">
    <citation type="journal article" date="2016" name="G3 (Bethesda)">
        <title>First Draft Assembly and Annotation of the Genome of a California Endemic Oak Quercus lobata Nee (Fagaceae).</title>
        <authorList>
            <person name="Sork V.L."/>
            <person name="Fitz-Gibbon S.T."/>
            <person name="Puiu D."/>
            <person name="Crepeau M."/>
            <person name="Gugger P.F."/>
            <person name="Sherman R."/>
            <person name="Stevens K."/>
            <person name="Langley C.H."/>
            <person name="Pellegrini M."/>
            <person name="Salzberg S.L."/>
        </authorList>
    </citation>
    <scope>NUCLEOTIDE SEQUENCE [LARGE SCALE GENOMIC DNA]</scope>
    <source>
        <strain evidence="7 8">cv. SW786</strain>
    </source>
</reference>
<dbReference type="GO" id="GO:0005506">
    <property type="term" value="F:iron ion binding"/>
    <property type="evidence" value="ECO:0007669"/>
    <property type="project" value="InterPro"/>
</dbReference>
<dbReference type="EMBL" id="LRBV02000011">
    <property type="status" value="NOT_ANNOTATED_CDS"/>
    <property type="molecule type" value="Genomic_DNA"/>
</dbReference>
<dbReference type="OMA" id="QLPMKPI"/>
<dbReference type="Pfam" id="PF00067">
    <property type="entry name" value="p450"/>
    <property type="match status" value="2"/>
</dbReference>
<dbReference type="FunFam" id="1.10.630.10:FF:000024">
    <property type="entry name" value="Allene oxide synthase, chloroplastic"/>
    <property type="match status" value="1"/>
</dbReference>
<evidence type="ECO:0008006" key="9">
    <source>
        <dbReference type="Google" id="ProtNLM"/>
    </source>
</evidence>
<name>A0A7N2MYX7_QUELO</name>
<dbReference type="CDD" id="cd11071">
    <property type="entry name" value="CYP74"/>
    <property type="match status" value="1"/>
</dbReference>
<evidence type="ECO:0000256" key="4">
    <source>
        <dbReference type="ARBA" id="ARBA00023004"/>
    </source>
</evidence>
<keyword evidence="5" id="KW-0456">Lyase</keyword>
<comment type="similarity">
    <text evidence="1">Belongs to the cytochrome P450 family.</text>
</comment>
<proteinExistence type="inferred from homology"/>
<evidence type="ECO:0000256" key="5">
    <source>
        <dbReference type="ARBA" id="ARBA00023239"/>
    </source>
</evidence>
<dbReference type="Gramene" id="QL11p039533:mrna">
    <property type="protein sequence ID" value="QL11p039533:mrna"/>
    <property type="gene ID" value="QL11p039533"/>
</dbReference>
<dbReference type="Gene3D" id="1.10.630.10">
    <property type="entry name" value="Cytochrome P450"/>
    <property type="match status" value="2"/>
</dbReference>
<dbReference type="AlphaFoldDB" id="A0A7N2MYX7"/>
<dbReference type="GO" id="GO:0006631">
    <property type="term" value="P:fatty acid metabolic process"/>
    <property type="evidence" value="ECO:0007669"/>
    <property type="project" value="UniProtKB-ARBA"/>
</dbReference>
<evidence type="ECO:0000256" key="2">
    <source>
        <dbReference type="ARBA" id="ARBA00022617"/>
    </source>
</evidence>
<evidence type="ECO:0000313" key="7">
    <source>
        <dbReference type="EnsemblPlants" id="QL11p039533:mrna"/>
    </source>
</evidence>
<sequence>MSSKSSSSPSKLQSSSSDDSPPTDLPLKPIPGNYGKPFFGPIKDRLDYFYHQGKDTFFQTRIQEHQSTVFRTNMPPGPFISSNSNVIALLDAISFPILFDTSKVQKLNVFVGTYMPSTALTGGYRVCAYLDPSEPKHALLKRLIFSILASLHDKFIPLFRNCLSELFVNLEDQFSDKGKVYFNTISDKMSFDFVFRLFCDQNPSDTRLGSKGSTMSDKWLFFQLAPLMTLGLPKLLNFFEDVLLHTFPLPAFLVKSDYNKLYNAFYGSMASILDEAEQSGIKRNEACHNLVFMAGFNTYGGLKTLLPALIKWVGLAGEKLHRELCDEIRTIVRAEGGVTFSALEKMTLTKSVVYEALRIEPPVAFQYAKAKEDLVVHSHDAAFKIKRGEMIFGYQPFATKDPKVFENPEEFVGHRFVGEGEKLLKYVYWSNGREIDDPTVENKQCPAKDLVVLLSRVMLVELFLRYDTFTIEAGTLLLGGLKTLLPALIKWVGLAGEKLHRELCDEIRTIVRAEGGVTFSALEKMTLTKSVVYEALRFEPPVAFQYAKAKKDLVVHRPMMRLLRSRRRK</sequence>
<dbReference type="SUPFAM" id="SSF48264">
    <property type="entry name" value="Cytochrome P450"/>
    <property type="match status" value="2"/>
</dbReference>
<evidence type="ECO:0000256" key="1">
    <source>
        <dbReference type="ARBA" id="ARBA00010617"/>
    </source>
</evidence>
<dbReference type="GO" id="GO:0004497">
    <property type="term" value="F:monooxygenase activity"/>
    <property type="evidence" value="ECO:0007669"/>
    <property type="project" value="InterPro"/>
</dbReference>
<keyword evidence="3" id="KW-0479">Metal-binding</keyword>
<evidence type="ECO:0000256" key="6">
    <source>
        <dbReference type="SAM" id="MobiDB-lite"/>
    </source>
</evidence>
<dbReference type="GO" id="GO:0016829">
    <property type="term" value="F:lyase activity"/>
    <property type="evidence" value="ECO:0007669"/>
    <property type="project" value="UniProtKB-KW"/>
</dbReference>
<keyword evidence="4" id="KW-0408">Iron</keyword>
<reference evidence="7" key="2">
    <citation type="submission" date="2021-01" db="UniProtKB">
        <authorList>
            <consortium name="EnsemblPlants"/>
        </authorList>
    </citation>
    <scope>IDENTIFICATION</scope>
</reference>
<dbReference type="InParanoid" id="A0A7N2MYX7"/>
<dbReference type="PANTHER" id="PTHR24286">
    <property type="entry name" value="CYTOCHROME P450 26"/>
    <property type="match status" value="1"/>
</dbReference>
<dbReference type="GO" id="GO:0016705">
    <property type="term" value="F:oxidoreductase activity, acting on paired donors, with incorporation or reduction of molecular oxygen"/>
    <property type="evidence" value="ECO:0007669"/>
    <property type="project" value="InterPro"/>
</dbReference>
<dbReference type="EnsemblPlants" id="QL11p039533:mrna">
    <property type="protein sequence ID" value="QL11p039533:mrna"/>
    <property type="gene ID" value="QL11p039533"/>
</dbReference>
<dbReference type="InterPro" id="IPR001128">
    <property type="entry name" value="Cyt_P450"/>
</dbReference>
<feature type="region of interest" description="Disordered" evidence="6">
    <location>
        <begin position="1"/>
        <end position="32"/>
    </location>
</feature>
<protein>
    <recommendedName>
        <fullName evidence="9">Allene oxide synthase</fullName>
    </recommendedName>
</protein>
<accession>A0A7N2MYX7</accession>
<dbReference type="GO" id="GO:0020037">
    <property type="term" value="F:heme binding"/>
    <property type="evidence" value="ECO:0007669"/>
    <property type="project" value="InterPro"/>
</dbReference>
<evidence type="ECO:0000256" key="3">
    <source>
        <dbReference type="ARBA" id="ARBA00022723"/>
    </source>
</evidence>
<feature type="compositionally biased region" description="Low complexity" evidence="6">
    <location>
        <begin position="1"/>
        <end position="27"/>
    </location>
</feature>
<keyword evidence="8" id="KW-1185">Reference proteome</keyword>
<keyword evidence="2" id="KW-0349">Heme</keyword>
<dbReference type="PANTHER" id="PTHR24286:SF302">
    <property type="entry name" value="ALLENE OXIDE SYNTHASE 2"/>
    <property type="match status" value="1"/>
</dbReference>
<dbReference type="GO" id="GO:0016125">
    <property type="term" value="P:sterol metabolic process"/>
    <property type="evidence" value="ECO:0007669"/>
    <property type="project" value="TreeGrafter"/>
</dbReference>
<evidence type="ECO:0000313" key="8">
    <source>
        <dbReference type="Proteomes" id="UP000594261"/>
    </source>
</evidence>
<organism evidence="7 8">
    <name type="scientific">Quercus lobata</name>
    <name type="common">Valley oak</name>
    <dbReference type="NCBI Taxonomy" id="97700"/>
    <lineage>
        <taxon>Eukaryota</taxon>
        <taxon>Viridiplantae</taxon>
        <taxon>Streptophyta</taxon>
        <taxon>Embryophyta</taxon>
        <taxon>Tracheophyta</taxon>
        <taxon>Spermatophyta</taxon>
        <taxon>Magnoliopsida</taxon>
        <taxon>eudicotyledons</taxon>
        <taxon>Gunneridae</taxon>
        <taxon>Pentapetalae</taxon>
        <taxon>rosids</taxon>
        <taxon>fabids</taxon>
        <taxon>Fagales</taxon>
        <taxon>Fagaceae</taxon>
        <taxon>Quercus</taxon>
    </lineage>
</organism>
<dbReference type="InterPro" id="IPR036396">
    <property type="entry name" value="Cyt_P450_sf"/>
</dbReference>
<dbReference type="Proteomes" id="UP000594261">
    <property type="component" value="Chromosome 11"/>
</dbReference>